<dbReference type="Proteomes" id="UP001620626">
    <property type="component" value="Unassembled WGS sequence"/>
</dbReference>
<organism evidence="2 3">
    <name type="scientific">Heterodera trifolii</name>
    <dbReference type="NCBI Taxonomy" id="157864"/>
    <lineage>
        <taxon>Eukaryota</taxon>
        <taxon>Metazoa</taxon>
        <taxon>Ecdysozoa</taxon>
        <taxon>Nematoda</taxon>
        <taxon>Chromadorea</taxon>
        <taxon>Rhabditida</taxon>
        <taxon>Tylenchina</taxon>
        <taxon>Tylenchomorpha</taxon>
        <taxon>Tylenchoidea</taxon>
        <taxon>Heteroderidae</taxon>
        <taxon>Heteroderinae</taxon>
        <taxon>Heterodera</taxon>
    </lineage>
</organism>
<keyword evidence="3" id="KW-1185">Reference proteome</keyword>
<proteinExistence type="predicted"/>
<accession>A0ABD2MFB1</accession>
<evidence type="ECO:0000313" key="3">
    <source>
        <dbReference type="Proteomes" id="UP001620626"/>
    </source>
</evidence>
<keyword evidence="1" id="KW-1133">Transmembrane helix</keyword>
<dbReference type="AlphaFoldDB" id="A0ABD2MFB1"/>
<keyword evidence="1" id="KW-0472">Membrane</keyword>
<evidence type="ECO:0000313" key="2">
    <source>
        <dbReference type="EMBL" id="KAL3126138.1"/>
    </source>
</evidence>
<protein>
    <submittedName>
        <fullName evidence="2">Uncharacterized protein</fullName>
    </submittedName>
</protein>
<keyword evidence="1" id="KW-0812">Transmembrane</keyword>
<reference evidence="2 3" key="1">
    <citation type="submission" date="2024-10" db="EMBL/GenBank/DDBJ databases">
        <authorList>
            <person name="Kim D."/>
        </authorList>
    </citation>
    <scope>NUCLEOTIDE SEQUENCE [LARGE SCALE GENOMIC DNA]</scope>
    <source>
        <strain evidence="2">BH-2024</strain>
    </source>
</reference>
<evidence type="ECO:0000256" key="1">
    <source>
        <dbReference type="SAM" id="Phobius"/>
    </source>
</evidence>
<sequence length="94" mass="10691">MSDADYFNVHESFNDSTSIGDGDLVEKSAIPWWKKKAFWRNSLIILLLLLLGLLFVLLFAVRAKNLAEKIDRIYDKIAPNVANVLLIEAICVRI</sequence>
<comment type="caution">
    <text evidence="2">The sequence shown here is derived from an EMBL/GenBank/DDBJ whole genome shotgun (WGS) entry which is preliminary data.</text>
</comment>
<name>A0ABD2MFB1_9BILA</name>
<feature type="transmembrane region" description="Helical" evidence="1">
    <location>
        <begin position="42"/>
        <end position="61"/>
    </location>
</feature>
<gene>
    <name evidence="2" type="ORF">niasHT_002722</name>
</gene>
<dbReference type="EMBL" id="JBICBT010000007">
    <property type="protein sequence ID" value="KAL3126138.1"/>
    <property type="molecule type" value="Genomic_DNA"/>
</dbReference>